<feature type="domain" description="Transposase-associated" evidence="1">
    <location>
        <begin position="8"/>
        <end position="88"/>
    </location>
</feature>
<evidence type="ECO:0000313" key="3">
    <source>
        <dbReference type="Proteomes" id="UP000694240"/>
    </source>
</evidence>
<dbReference type="PANTHER" id="PTHR10775">
    <property type="entry name" value="OS08G0208400 PROTEIN"/>
    <property type="match status" value="1"/>
</dbReference>
<dbReference type="Pfam" id="PF13963">
    <property type="entry name" value="Transpos_assoc"/>
    <property type="match status" value="1"/>
</dbReference>
<comment type="caution">
    <text evidence="2">The sequence shown here is derived from an EMBL/GenBank/DDBJ whole genome shotgun (WGS) entry which is preliminary data.</text>
</comment>
<proteinExistence type="predicted"/>
<dbReference type="Pfam" id="PF02992">
    <property type="entry name" value="Transposase_21"/>
    <property type="match status" value="1"/>
</dbReference>
<dbReference type="EMBL" id="JAEFBK010000009">
    <property type="protein sequence ID" value="KAG7568194.1"/>
    <property type="molecule type" value="Genomic_DNA"/>
</dbReference>
<evidence type="ECO:0000259" key="1">
    <source>
        <dbReference type="Pfam" id="PF13963"/>
    </source>
</evidence>
<keyword evidence="3" id="KW-1185">Reference proteome</keyword>
<gene>
    <name evidence="2" type="ORF">ISN45_Aa04g010270</name>
</gene>
<dbReference type="InterPro" id="IPR029480">
    <property type="entry name" value="Transpos_assoc"/>
</dbReference>
<protein>
    <submittedName>
        <fullName evidence="2">Transposase-associated domain</fullName>
    </submittedName>
</protein>
<dbReference type="PANTHER" id="PTHR10775:SF188">
    <property type="entry name" value="TRANSPOSASE-ASSOCIATED DOMAIN-CONTAINING PROTEIN"/>
    <property type="match status" value="1"/>
</dbReference>
<organism evidence="2 3">
    <name type="scientific">Arabidopsis thaliana x Arabidopsis arenosa</name>
    <dbReference type="NCBI Taxonomy" id="1240361"/>
    <lineage>
        <taxon>Eukaryota</taxon>
        <taxon>Viridiplantae</taxon>
        <taxon>Streptophyta</taxon>
        <taxon>Embryophyta</taxon>
        <taxon>Tracheophyta</taxon>
        <taxon>Spermatophyta</taxon>
        <taxon>Magnoliopsida</taxon>
        <taxon>eudicotyledons</taxon>
        <taxon>Gunneridae</taxon>
        <taxon>Pentapetalae</taxon>
        <taxon>rosids</taxon>
        <taxon>malvids</taxon>
        <taxon>Brassicales</taxon>
        <taxon>Brassicaceae</taxon>
        <taxon>Camelineae</taxon>
        <taxon>Arabidopsis</taxon>
    </lineage>
</organism>
<reference evidence="2 3" key="1">
    <citation type="submission" date="2020-12" db="EMBL/GenBank/DDBJ databases">
        <title>Concerted genomic and epigenomic changes stabilize Arabidopsis allopolyploids.</title>
        <authorList>
            <person name="Chen Z."/>
        </authorList>
    </citation>
    <scope>NUCLEOTIDE SEQUENCE [LARGE SCALE GENOMIC DNA]</scope>
    <source>
        <strain evidence="2">Allo738</strain>
        <tissue evidence="2">Leaf</tissue>
    </source>
</reference>
<dbReference type="Proteomes" id="UP000694240">
    <property type="component" value="Chromosome 9"/>
</dbReference>
<dbReference type="InterPro" id="IPR004242">
    <property type="entry name" value="Transposase_21"/>
</dbReference>
<accession>A0A8T2A8C1</accession>
<dbReference type="AlphaFoldDB" id="A0A8T2A8C1"/>
<evidence type="ECO:0000313" key="2">
    <source>
        <dbReference type="EMBL" id="KAG7568194.1"/>
    </source>
</evidence>
<name>A0A8T2A8C1_9BRAS</name>
<sequence length="509" mass="59485">MSNYFESREWMYRHIDPENNRVSEEFREGVEIFIRFACNQQSYMEQENLRCPCSRCRNIKRRDAQTVSKHLYRNGFKGNYYVWTSHGENCYDVGETSAPRENYFPVEEETWDNQVPSDNYDNVPYGDVYMGQEEVPNFQEDMPEIVNEEPYHDNVFQAFEAANQPLSDGCIEGISQLSLTSRVMNIKSKWNLAEACVDEISQTIKDVCPKPNKAPASYYETKKLTRALGLPVQKIDVCEDNCMLFWKGEDRELMRCRFCFSSDGFNPIGMNGEAHSIWPVIVTPYNLPPGMCMKKEYFYLAILVPGPKHPKKSLDIFLQPLIEELQSLWKDGVDAYDVSKNQNFKMRAALMWTISDFPAYGMLSGWMTHGRLACPYCLDETKSHWLPHGKKHRWFDCQRRFLPKDHPYRRNKKSFRRGVSESDDPPLWLTGEEILHERINNIEGLYKTVDCGGNSHDSHLINSPLSAPLELPCQMELLCHRELLVYLQIELQCHRELTVYLQMEILVYL</sequence>